<comment type="caution">
    <text evidence="1">The sequence shown here is derived from an EMBL/GenBank/DDBJ whole genome shotgun (WGS) entry which is preliminary data.</text>
</comment>
<evidence type="ECO:0000313" key="1">
    <source>
        <dbReference type="EMBL" id="PKI54462.1"/>
    </source>
</evidence>
<organism evidence="1 2">
    <name type="scientific">Punica granatum</name>
    <name type="common">Pomegranate</name>
    <dbReference type="NCBI Taxonomy" id="22663"/>
    <lineage>
        <taxon>Eukaryota</taxon>
        <taxon>Viridiplantae</taxon>
        <taxon>Streptophyta</taxon>
        <taxon>Embryophyta</taxon>
        <taxon>Tracheophyta</taxon>
        <taxon>Spermatophyta</taxon>
        <taxon>Magnoliopsida</taxon>
        <taxon>eudicotyledons</taxon>
        <taxon>Gunneridae</taxon>
        <taxon>Pentapetalae</taxon>
        <taxon>rosids</taxon>
        <taxon>malvids</taxon>
        <taxon>Myrtales</taxon>
        <taxon>Lythraceae</taxon>
        <taxon>Punica</taxon>
    </lineage>
</organism>
<dbReference type="AlphaFoldDB" id="A0A2I0JDY1"/>
<proteinExistence type="predicted"/>
<keyword evidence="2" id="KW-1185">Reference proteome</keyword>
<protein>
    <submittedName>
        <fullName evidence="1">Uncharacterized protein</fullName>
    </submittedName>
</protein>
<evidence type="ECO:0000313" key="2">
    <source>
        <dbReference type="Proteomes" id="UP000233551"/>
    </source>
</evidence>
<reference evidence="1 2" key="1">
    <citation type="submission" date="2017-11" db="EMBL/GenBank/DDBJ databases">
        <title>De-novo sequencing of pomegranate (Punica granatum L.) genome.</title>
        <authorList>
            <person name="Akparov Z."/>
            <person name="Amiraslanov A."/>
            <person name="Hajiyeva S."/>
            <person name="Abbasov M."/>
            <person name="Kaur K."/>
            <person name="Hamwieh A."/>
            <person name="Solovyev V."/>
            <person name="Salamov A."/>
            <person name="Braich B."/>
            <person name="Kosarev P."/>
            <person name="Mahmoud A."/>
            <person name="Hajiyev E."/>
            <person name="Babayeva S."/>
            <person name="Izzatullayeva V."/>
            <person name="Mammadov A."/>
            <person name="Mammadov A."/>
            <person name="Sharifova S."/>
            <person name="Ojaghi J."/>
            <person name="Eynullazada K."/>
            <person name="Bayramov B."/>
            <person name="Abdulazimova A."/>
            <person name="Shahmuradov I."/>
        </authorList>
    </citation>
    <scope>NUCLEOTIDE SEQUENCE [LARGE SCALE GENOMIC DNA]</scope>
    <source>
        <strain evidence="2">cv. AG2017</strain>
        <tissue evidence="1">Leaf</tissue>
    </source>
</reference>
<gene>
    <name evidence="1" type="ORF">CRG98_025145</name>
</gene>
<name>A0A2I0JDY1_PUNGR</name>
<sequence length="91" mass="9968">MDPKFGLLCFFSSPSSSSSLPSYGFLVQKIIGVRKDRCPAASELEVGLWGSSQPELRHCQELTSSIATLFPELSGDLGHESGRRAWHNTEV</sequence>
<accession>A0A2I0JDY1</accession>
<dbReference type="EMBL" id="PGOL01001782">
    <property type="protein sequence ID" value="PKI54462.1"/>
    <property type="molecule type" value="Genomic_DNA"/>
</dbReference>
<dbReference type="Proteomes" id="UP000233551">
    <property type="component" value="Unassembled WGS sequence"/>
</dbReference>